<evidence type="ECO:0000313" key="2">
    <source>
        <dbReference type="Proteomes" id="UP001497444"/>
    </source>
</evidence>
<reference evidence="1" key="1">
    <citation type="submission" date="2024-02" db="EMBL/GenBank/DDBJ databases">
        <authorList>
            <consortium name="ELIXIR-Norway"/>
            <consortium name="Elixir Norway"/>
        </authorList>
    </citation>
    <scope>NUCLEOTIDE SEQUENCE</scope>
</reference>
<evidence type="ECO:0000313" key="1">
    <source>
        <dbReference type="EMBL" id="CAK9271275.1"/>
    </source>
</evidence>
<gene>
    <name evidence="1" type="ORF">CSSPJE1EN1_LOCUS16753</name>
</gene>
<keyword evidence="2" id="KW-1185">Reference proteome</keyword>
<accession>A0ABP0WZ95</accession>
<protein>
    <submittedName>
        <fullName evidence="1">Uncharacterized protein</fullName>
    </submittedName>
</protein>
<proteinExistence type="predicted"/>
<dbReference type="EMBL" id="OZ020099">
    <property type="protein sequence ID" value="CAK9271275.1"/>
    <property type="molecule type" value="Genomic_DNA"/>
</dbReference>
<organism evidence="1 2">
    <name type="scientific">Sphagnum jensenii</name>
    <dbReference type="NCBI Taxonomy" id="128206"/>
    <lineage>
        <taxon>Eukaryota</taxon>
        <taxon>Viridiplantae</taxon>
        <taxon>Streptophyta</taxon>
        <taxon>Embryophyta</taxon>
        <taxon>Bryophyta</taxon>
        <taxon>Sphagnophytina</taxon>
        <taxon>Sphagnopsida</taxon>
        <taxon>Sphagnales</taxon>
        <taxon>Sphagnaceae</taxon>
        <taxon>Sphagnum</taxon>
    </lineage>
</organism>
<sequence>MRGGENGLLPSLICAGARYRFRQFTAGTRLPGGRNLLDRVRKECSPYQRSYYLWTKLFFQEPVAQYTNTLSTSRTLADICGVEATSSVSGSVGSSHWT</sequence>
<name>A0ABP0WZ95_9BRYO</name>
<dbReference type="Proteomes" id="UP001497444">
    <property type="component" value="Chromosome 4"/>
</dbReference>